<dbReference type="EMBL" id="CP138359">
    <property type="protein sequence ID" value="WPF83706.1"/>
    <property type="molecule type" value="Genomic_DNA"/>
</dbReference>
<evidence type="ECO:0000313" key="3">
    <source>
        <dbReference type="Proteomes" id="UP001304340"/>
    </source>
</evidence>
<organism evidence="2 3">
    <name type="scientific">Sanguibacter biliveldensis</name>
    <dbReference type="NCBI Taxonomy" id="3030830"/>
    <lineage>
        <taxon>Bacteria</taxon>
        <taxon>Bacillati</taxon>
        <taxon>Actinomycetota</taxon>
        <taxon>Actinomycetes</taxon>
        <taxon>Micrococcales</taxon>
        <taxon>Sanguibacteraceae</taxon>
        <taxon>Sanguibacter</taxon>
    </lineage>
</organism>
<dbReference type="RefSeq" id="WP_319160261.1">
    <property type="nucleotide sequence ID" value="NZ_CP138359.1"/>
</dbReference>
<sequence length="209" mass="21064">MSPSPRRAPRGSSRDRTPARGHRRVRVGRHLSIAAALVAVVATALTMSTATGTLALWNDSVEIPDATIEVGSMGLAIAAGSGSAPAGQTTVLIGAQTWATMLPGDVVGVPITLTNPGTVPVQFSAALDSAAAGQSDATFWLHQGTCPAAGTVGVRLTGQAQQVPGAPLSGDSTHCLQVALSPQIAAARQGTTIVPAFTLTFTAAPERTP</sequence>
<dbReference type="KEGG" id="sbil:SANBI_001401"/>
<keyword evidence="3" id="KW-1185">Reference proteome</keyword>
<evidence type="ECO:0000313" key="2">
    <source>
        <dbReference type="EMBL" id="WPF83706.1"/>
    </source>
</evidence>
<gene>
    <name evidence="2" type="ORF">SANBI_001401</name>
</gene>
<protein>
    <submittedName>
        <fullName evidence="2">Uncharacterized protein</fullName>
    </submittedName>
</protein>
<reference evidence="3" key="1">
    <citation type="submission" date="2023-11" db="EMBL/GenBank/DDBJ databases">
        <authorList>
            <person name="Helweg L.P."/>
            <person name="Kiel A."/>
            <person name="Hitz F."/>
            <person name="Ruckert-Reed C."/>
            <person name="Busche T."/>
            <person name="Kaltschmidt B."/>
            <person name="Kaltschmidt C."/>
        </authorList>
    </citation>
    <scope>NUCLEOTIDE SEQUENCE [LARGE SCALE GENOMIC DNA]</scope>
    <source>
        <strain evidence="3">4.1</strain>
    </source>
</reference>
<feature type="region of interest" description="Disordered" evidence="1">
    <location>
        <begin position="1"/>
        <end position="23"/>
    </location>
</feature>
<dbReference type="AlphaFoldDB" id="A0AAF0ZAL6"/>
<dbReference type="Proteomes" id="UP001304340">
    <property type="component" value="Chromosome"/>
</dbReference>
<evidence type="ECO:0000256" key="1">
    <source>
        <dbReference type="SAM" id="MobiDB-lite"/>
    </source>
</evidence>
<name>A0AAF0ZAL6_9MICO</name>
<accession>A0AAF0ZAL6</accession>
<proteinExistence type="predicted"/>